<organism evidence="9 10">
    <name type="scientific">Amycolatopsis lurida NRRL 2430</name>
    <dbReference type="NCBI Taxonomy" id="1460371"/>
    <lineage>
        <taxon>Bacteria</taxon>
        <taxon>Bacillati</taxon>
        <taxon>Actinomycetota</taxon>
        <taxon>Actinomycetes</taxon>
        <taxon>Pseudonocardiales</taxon>
        <taxon>Pseudonocardiaceae</taxon>
        <taxon>Amycolatopsis</taxon>
    </lineage>
</organism>
<dbReference type="InterPro" id="IPR017896">
    <property type="entry name" value="4Fe4S_Fe-S-bd"/>
</dbReference>
<feature type="domain" description="4Fe-4S ferredoxin-type" evidence="8">
    <location>
        <begin position="1"/>
        <end position="29"/>
    </location>
</feature>
<keyword evidence="5" id="KW-0408">Iron</keyword>
<dbReference type="PANTHER" id="PTHR36923">
    <property type="entry name" value="FERREDOXIN"/>
    <property type="match status" value="1"/>
</dbReference>
<keyword evidence="10" id="KW-1185">Reference proteome</keyword>
<evidence type="ECO:0000256" key="7">
    <source>
        <dbReference type="ARBA" id="ARBA00023291"/>
    </source>
</evidence>
<protein>
    <submittedName>
        <fullName evidence="9">Ferredoxin</fullName>
    </submittedName>
</protein>
<evidence type="ECO:0000256" key="6">
    <source>
        <dbReference type="ARBA" id="ARBA00023014"/>
    </source>
</evidence>
<evidence type="ECO:0000313" key="9">
    <source>
        <dbReference type="EMBL" id="KFU75819.1"/>
    </source>
</evidence>
<keyword evidence="4" id="KW-0249">Electron transport</keyword>
<name>A0A2P2FGK7_AMYLU</name>
<evidence type="ECO:0000256" key="2">
    <source>
        <dbReference type="ARBA" id="ARBA00022448"/>
    </source>
</evidence>
<evidence type="ECO:0000259" key="8">
    <source>
        <dbReference type="PROSITE" id="PS51379"/>
    </source>
</evidence>
<dbReference type="PANTHER" id="PTHR36923:SF3">
    <property type="entry name" value="FERREDOXIN"/>
    <property type="match status" value="1"/>
</dbReference>
<dbReference type="EMBL" id="JFBM01000054">
    <property type="protein sequence ID" value="KFU75819.1"/>
    <property type="molecule type" value="Genomic_DNA"/>
</dbReference>
<keyword evidence="2" id="KW-0813">Transport</keyword>
<evidence type="ECO:0000256" key="3">
    <source>
        <dbReference type="ARBA" id="ARBA00022723"/>
    </source>
</evidence>
<dbReference type="SUPFAM" id="SSF54862">
    <property type="entry name" value="4Fe-4S ferredoxins"/>
    <property type="match status" value="1"/>
</dbReference>
<dbReference type="AlphaFoldDB" id="A0A2P2FGK7"/>
<accession>A0A2P2FGK7</accession>
<keyword evidence="7" id="KW-0003">3Fe-4S</keyword>
<evidence type="ECO:0000256" key="1">
    <source>
        <dbReference type="ARBA" id="ARBA00001927"/>
    </source>
</evidence>
<keyword evidence="3" id="KW-0479">Metal-binding</keyword>
<keyword evidence="6" id="KW-0411">Iron-sulfur</keyword>
<comment type="caution">
    <text evidence="9">The sequence shown here is derived from an EMBL/GenBank/DDBJ whole genome shotgun (WGS) entry which is preliminary data.</text>
</comment>
<evidence type="ECO:0000313" key="10">
    <source>
        <dbReference type="Proteomes" id="UP000256220"/>
    </source>
</evidence>
<dbReference type="Proteomes" id="UP000256220">
    <property type="component" value="Unassembled WGS sequence"/>
</dbReference>
<evidence type="ECO:0000256" key="5">
    <source>
        <dbReference type="ARBA" id="ARBA00023004"/>
    </source>
</evidence>
<reference evidence="9 10" key="1">
    <citation type="journal article" date="2014" name="Genome Announc.">
        <title>Draft Genome Sequence of Amycolatopsis lurida NRRL 2430, Producer of the Glycopeptide Family Antibiotic Ristocetin.</title>
        <authorList>
            <person name="Kwun M.J."/>
            <person name="Hong H.J."/>
        </authorList>
    </citation>
    <scope>NUCLEOTIDE SEQUENCE [LARGE SCALE GENOMIC DNA]</scope>
    <source>
        <strain evidence="9 10">NRRL 2430</strain>
    </source>
</reference>
<sequence>MKINVDRGRCLGLGVCESLAPDVFEVNDAGELVLKASTLPEDRLSDMDAAVEGGPDEALRIER</sequence>
<dbReference type="PROSITE" id="PS51379">
    <property type="entry name" value="4FE4S_FER_2"/>
    <property type="match status" value="1"/>
</dbReference>
<gene>
    <name evidence="9" type="ORF">BB31_39155</name>
</gene>
<dbReference type="GO" id="GO:0046872">
    <property type="term" value="F:metal ion binding"/>
    <property type="evidence" value="ECO:0007669"/>
    <property type="project" value="UniProtKB-KW"/>
</dbReference>
<evidence type="ECO:0000256" key="4">
    <source>
        <dbReference type="ARBA" id="ARBA00022982"/>
    </source>
</evidence>
<dbReference type="RefSeq" id="WP_034323196.1">
    <property type="nucleotide sequence ID" value="NZ_JFBM01000054.1"/>
</dbReference>
<dbReference type="InterPro" id="IPR051269">
    <property type="entry name" value="Fe-S_cluster_ET"/>
</dbReference>
<dbReference type="GO" id="GO:0051538">
    <property type="term" value="F:3 iron, 4 sulfur cluster binding"/>
    <property type="evidence" value="ECO:0007669"/>
    <property type="project" value="UniProtKB-KW"/>
</dbReference>
<comment type="cofactor">
    <cofactor evidence="1">
        <name>[3Fe-4S] cluster</name>
        <dbReference type="ChEBI" id="CHEBI:21137"/>
    </cofactor>
</comment>
<proteinExistence type="predicted"/>
<dbReference type="Pfam" id="PF13370">
    <property type="entry name" value="Fer4_13"/>
    <property type="match status" value="1"/>
</dbReference>
<dbReference type="Gene3D" id="3.30.70.20">
    <property type="match status" value="1"/>
</dbReference>